<dbReference type="InterPro" id="IPR036967">
    <property type="entry name" value="Ribosomal_uS11_sf"/>
</dbReference>
<evidence type="ECO:0008006" key="6">
    <source>
        <dbReference type="Google" id="ProtNLM"/>
    </source>
</evidence>
<dbReference type="Pfam" id="PF00411">
    <property type="entry name" value="Ribosomal_S11"/>
    <property type="match status" value="1"/>
</dbReference>
<dbReference type="GO" id="GO:0005840">
    <property type="term" value="C:ribosome"/>
    <property type="evidence" value="ECO:0007669"/>
    <property type="project" value="UniProtKB-KW"/>
</dbReference>
<organism evidence="4 5">
    <name type="scientific">Acorus gramineus</name>
    <name type="common">Dwarf sweet flag</name>
    <dbReference type="NCBI Taxonomy" id="55184"/>
    <lineage>
        <taxon>Eukaryota</taxon>
        <taxon>Viridiplantae</taxon>
        <taxon>Streptophyta</taxon>
        <taxon>Embryophyta</taxon>
        <taxon>Tracheophyta</taxon>
        <taxon>Spermatophyta</taxon>
        <taxon>Magnoliopsida</taxon>
        <taxon>Liliopsida</taxon>
        <taxon>Acoraceae</taxon>
        <taxon>Acorus</taxon>
    </lineage>
</organism>
<dbReference type="InterPro" id="IPR001971">
    <property type="entry name" value="Ribosomal_uS11"/>
</dbReference>
<dbReference type="GO" id="GO:0006412">
    <property type="term" value="P:translation"/>
    <property type="evidence" value="ECO:0007669"/>
    <property type="project" value="InterPro"/>
</dbReference>
<name>A0AAV9A3J1_ACOGR</name>
<evidence type="ECO:0000313" key="5">
    <source>
        <dbReference type="Proteomes" id="UP001179952"/>
    </source>
</evidence>
<dbReference type="PIRSF" id="PIRSF002131">
    <property type="entry name" value="Ribosomal_S11"/>
    <property type="match status" value="1"/>
</dbReference>
<sequence length="91" mass="9863">MGNKRIGASAGEVTGGSRLSRYAAEATAEHVGREARKMDIKSVIIKVKGSVSFSKKKAVILSVGQNDFVTYICDVTQLSHNGCRLPKKRRV</sequence>
<protein>
    <recommendedName>
        <fullName evidence="6">Ribosomal protein S11</fullName>
    </recommendedName>
</protein>
<gene>
    <name evidence="4" type="ORF">QJS04_geneDACA024291</name>
</gene>
<reference evidence="4" key="1">
    <citation type="journal article" date="2023" name="Nat. Commun.">
        <title>Diploid and tetraploid genomes of Acorus and the evolution of monocots.</title>
        <authorList>
            <person name="Ma L."/>
            <person name="Liu K.W."/>
            <person name="Li Z."/>
            <person name="Hsiao Y.Y."/>
            <person name="Qi Y."/>
            <person name="Fu T."/>
            <person name="Tang G.D."/>
            <person name="Zhang D."/>
            <person name="Sun W.H."/>
            <person name="Liu D.K."/>
            <person name="Li Y."/>
            <person name="Chen G.Z."/>
            <person name="Liu X.D."/>
            <person name="Liao X.Y."/>
            <person name="Jiang Y.T."/>
            <person name="Yu X."/>
            <person name="Hao Y."/>
            <person name="Huang J."/>
            <person name="Zhao X.W."/>
            <person name="Ke S."/>
            <person name="Chen Y.Y."/>
            <person name="Wu W.L."/>
            <person name="Hsu J.L."/>
            <person name="Lin Y.F."/>
            <person name="Huang M.D."/>
            <person name="Li C.Y."/>
            <person name="Huang L."/>
            <person name="Wang Z.W."/>
            <person name="Zhao X."/>
            <person name="Zhong W.Y."/>
            <person name="Peng D.H."/>
            <person name="Ahmad S."/>
            <person name="Lan S."/>
            <person name="Zhang J.S."/>
            <person name="Tsai W.C."/>
            <person name="Van de Peer Y."/>
            <person name="Liu Z.J."/>
        </authorList>
    </citation>
    <scope>NUCLEOTIDE SEQUENCE</scope>
    <source>
        <strain evidence="4">SCP</strain>
    </source>
</reference>
<dbReference type="SUPFAM" id="SSF53137">
    <property type="entry name" value="Translational machinery components"/>
    <property type="match status" value="1"/>
</dbReference>
<dbReference type="GO" id="GO:0003735">
    <property type="term" value="F:structural constituent of ribosome"/>
    <property type="evidence" value="ECO:0007669"/>
    <property type="project" value="InterPro"/>
</dbReference>
<evidence type="ECO:0000256" key="3">
    <source>
        <dbReference type="ARBA" id="ARBA00023274"/>
    </source>
</evidence>
<accession>A0AAV9A3J1</accession>
<reference evidence="4" key="2">
    <citation type="submission" date="2023-06" db="EMBL/GenBank/DDBJ databases">
        <authorList>
            <person name="Ma L."/>
            <person name="Liu K.-W."/>
            <person name="Li Z."/>
            <person name="Hsiao Y.-Y."/>
            <person name="Qi Y."/>
            <person name="Fu T."/>
            <person name="Tang G."/>
            <person name="Zhang D."/>
            <person name="Sun W.-H."/>
            <person name="Liu D.-K."/>
            <person name="Li Y."/>
            <person name="Chen G.-Z."/>
            <person name="Liu X.-D."/>
            <person name="Liao X.-Y."/>
            <person name="Jiang Y.-T."/>
            <person name="Yu X."/>
            <person name="Hao Y."/>
            <person name="Huang J."/>
            <person name="Zhao X.-W."/>
            <person name="Ke S."/>
            <person name="Chen Y.-Y."/>
            <person name="Wu W.-L."/>
            <person name="Hsu J.-L."/>
            <person name="Lin Y.-F."/>
            <person name="Huang M.-D."/>
            <person name="Li C.-Y."/>
            <person name="Huang L."/>
            <person name="Wang Z.-W."/>
            <person name="Zhao X."/>
            <person name="Zhong W.-Y."/>
            <person name="Peng D.-H."/>
            <person name="Ahmad S."/>
            <person name="Lan S."/>
            <person name="Zhang J.-S."/>
            <person name="Tsai W.-C."/>
            <person name="Van De Peer Y."/>
            <person name="Liu Z.-J."/>
        </authorList>
    </citation>
    <scope>NUCLEOTIDE SEQUENCE</scope>
    <source>
        <strain evidence="4">SCP</strain>
        <tissue evidence="4">Leaves</tissue>
    </source>
</reference>
<proteinExistence type="inferred from homology"/>
<dbReference type="Gene3D" id="3.30.420.80">
    <property type="entry name" value="Ribosomal protein S11"/>
    <property type="match status" value="1"/>
</dbReference>
<dbReference type="Proteomes" id="UP001179952">
    <property type="component" value="Unassembled WGS sequence"/>
</dbReference>
<keyword evidence="5" id="KW-1185">Reference proteome</keyword>
<comment type="similarity">
    <text evidence="1">Belongs to the universal ribosomal protein uS11 family.</text>
</comment>
<evidence type="ECO:0000313" key="4">
    <source>
        <dbReference type="EMBL" id="KAK1258686.1"/>
    </source>
</evidence>
<keyword evidence="3" id="KW-0687">Ribonucleoprotein</keyword>
<keyword evidence="2" id="KW-0689">Ribosomal protein</keyword>
<evidence type="ECO:0000256" key="1">
    <source>
        <dbReference type="ARBA" id="ARBA00006194"/>
    </source>
</evidence>
<comment type="caution">
    <text evidence="4">The sequence shown here is derived from an EMBL/GenBank/DDBJ whole genome shotgun (WGS) entry which is preliminary data.</text>
</comment>
<dbReference type="GO" id="GO:1990904">
    <property type="term" value="C:ribonucleoprotein complex"/>
    <property type="evidence" value="ECO:0007669"/>
    <property type="project" value="UniProtKB-KW"/>
</dbReference>
<dbReference type="PANTHER" id="PTHR11759">
    <property type="entry name" value="40S RIBOSOMAL PROTEIN S14/30S RIBOSOMAL PROTEIN S11"/>
    <property type="match status" value="1"/>
</dbReference>
<dbReference type="EMBL" id="JAUJYN010000014">
    <property type="protein sequence ID" value="KAK1258686.1"/>
    <property type="molecule type" value="Genomic_DNA"/>
</dbReference>
<evidence type="ECO:0000256" key="2">
    <source>
        <dbReference type="ARBA" id="ARBA00022980"/>
    </source>
</evidence>
<dbReference type="AlphaFoldDB" id="A0AAV9A3J1"/>